<evidence type="ECO:0000313" key="6">
    <source>
        <dbReference type="Proteomes" id="UP001519887"/>
    </source>
</evidence>
<protein>
    <submittedName>
        <fullName evidence="5">Helix-turn-helix domain-containing protein</fullName>
    </submittedName>
</protein>
<gene>
    <name evidence="5" type="ORF">K0U00_38705</name>
</gene>
<dbReference type="Proteomes" id="UP001519887">
    <property type="component" value="Unassembled WGS sequence"/>
</dbReference>
<evidence type="ECO:0000256" key="3">
    <source>
        <dbReference type="ARBA" id="ARBA00023163"/>
    </source>
</evidence>
<comment type="caution">
    <text evidence="5">The sequence shown here is derived from an EMBL/GenBank/DDBJ whole genome shotgun (WGS) entry which is preliminary data.</text>
</comment>
<evidence type="ECO:0000256" key="1">
    <source>
        <dbReference type="ARBA" id="ARBA00023015"/>
    </source>
</evidence>
<dbReference type="Gene3D" id="1.10.10.60">
    <property type="entry name" value="Homeodomain-like"/>
    <property type="match status" value="2"/>
</dbReference>
<dbReference type="PROSITE" id="PS01124">
    <property type="entry name" value="HTH_ARAC_FAMILY_2"/>
    <property type="match status" value="1"/>
</dbReference>
<feature type="domain" description="HTH araC/xylS-type" evidence="4">
    <location>
        <begin position="185"/>
        <end position="284"/>
    </location>
</feature>
<proteinExistence type="predicted"/>
<feature type="non-terminal residue" evidence="5">
    <location>
        <position position="1"/>
    </location>
</feature>
<dbReference type="SUPFAM" id="SSF46689">
    <property type="entry name" value="Homeodomain-like"/>
    <property type="match status" value="1"/>
</dbReference>
<evidence type="ECO:0000256" key="2">
    <source>
        <dbReference type="ARBA" id="ARBA00023125"/>
    </source>
</evidence>
<reference evidence="5 6" key="1">
    <citation type="submission" date="2021-07" db="EMBL/GenBank/DDBJ databases">
        <title>Paenibacillus radiodurans sp. nov., isolated from the southeastern edge of Tengger Desert.</title>
        <authorList>
            <person name="Zhang G."/>
        </authorList>
    </citation>
    <scope>NUCLEOTIDE SEQUENCE [LARGE SCALE GENOMIC DNA]</scope>
    <source>
        <strain evidence="5 6">CCM 7311</strain>
    </source>
</reference>
<keyword evidence="3" id="KW-0804">Transcription</keyword>
<dbReference type="SMART" id="SM00342">
    <property type="entry name" value="HTH_ARAC"/>
    <property type="match status" value="1"/>
</dbReference>
<dbReference type="InterPro" id="IPR041522">
    <property type="entry name" value="CdaR_GGDEF"/>
</dbReference>
<dbReference type="Pfam" id="PF17853">
    <property type="entry name" value="GGDEF_2"/>
    <property type="match status" value="1"/>
</dbReference>
<dbReference type="PANTHER" id="PTHR43280:SF2">
    <property type="entry name" value="HTH-TYPE TRANSCRIPTIONAL REGULATOR EXSA"/>
    <property type="match status" value="1"/>
</dbReference>
<accession>A0ABS7CGF6</accession>
<dbReference type="InterPro" id="IPR009057">
    <property type="entry name" value="Homeodomain-like_sf"/>
</dbReference>
<dbReference type="PANTHER" id="PTHR43280">
    <property type="entry name" value="ARAC-FAMILY TRANSCRIPTIONAL REGULATOR"/>
    <property type="match status" value="1"/>
</dbReference>
<evidence type="ECO:0000313" key="5">
    <source>
        <dbReference type="EMBL" id="MBW7460009.1"/>
    </source>
</evidence>
<sequence>ACGEFLEWVTHHLPLTVTVGMGAMVSHHDQIAESYQEALQALKTKFFRGLGTVILLAETNVRQGAELFTYLQPIRSLAQDFRIGAAGWGQTFKQLFDDFHSDHLSADDVISLLNYLIFQLDRTISELAPEYQKPRRDKGMSLLTDVLDTAETLQDIQLPFFRILYEIGEKIGSAHSANNHHHLLLEMRVYIEMNFTNPDLSLERLKEEFGLNPKYLSQLFKEKFGEGFMDFLIRLRIEYAKQLLRTTPDPIQSIAGKAGYQSVISFTRAFKKVTSVSPGDYRKQKEQ</sequence>
<dbReference type="Pfam" id="PF12833">
    <property type="entry name" value="HTH_18"/>
    <property type="match status" value="1"/>
</dbReference>
<keyword evidence="2" id="KW-0238">DNA-binding</keyword>
<dbReference type="EMBL" id="JAHZIK010001962">
    <property type="protein sequence ID" value="MBW7460009.1"/>
    <property type="molecule type" value="Genomic_DNA"/>
</dbReference>
<dbReference type="InterPro" id="IPR018060">
    <property type="entry name" value="HTH_AraC"/>
</dbReference>
<keyword evidence="6" id="KW-1185">Reference proteome</keyword>
<keyword evidence="1" id="KW-0805">Transcription regulation</keyword>
<name>A0ABS7CGF6_9BACL</name>
<organism evidence="5 6">
    <name type="scientific">Paenibacillus sepulcri</name>
    <dbReference type="NCBI Taxonomy" id="359917"/>
    <lineage>
        <taxon>Bacteria</taxon>
        <taxon>Bacillati</taxon>
        <taxon>Bacillota</taxon>
        <taxon>Bacilli</taxon>
        <taxon>Bacillales</taxon>
        <taxon>Paenibacillaceae</taxon>
        <taxon>Paenibacillus</taxon>
    </lineage>
</organism>
<evidence type="ECO:0000259" key="4">
    <source>
        <dbReference type="PROSITE" id="PS01124"/>
    </source>
</evidence>